<keyword evidence="2" id="KW-1185">Reference proteome</keyword>
<accession>A0ABU5H6C8</accession>
<dbReference type="RefSeq" id="WP_321547527.1">
    <property type="nucleotide sequence ID" value="NZ_JAXIVS010000006.1"/>
</dbReference>
<proteinExistence type="predicted"/>
<protein>
    <submittedName>
        <fullName evidence="1">MBL fold metallo-hydrolase</fullName>
    </submittedName>
</protein>
<comment type="caution">
    <text evidence="1">The sequence shown here is derived from an EMBL/GenBank/DDBJ whole genome shotgun (WGS) entry which is preliminary data.</text>
</comment>
<dbReference type="PANTHER" id="PTHR43546">
    <property type="entry name" value="UPF0173 METAL-DEPENDENT HYDROLASE MJ1163-RELATED"/>
    <property type="match status" value="1"/>
</dbReference>
<gene>
    <name evidence="1" type="ORF">SYV04_20475</name>
</gene>
<dbReference type="Gene3D" id="3.60.15.10">
    <property type="entry name" value="Ribonuclease Z/Hydroxyacylglutathione hydrolase-like"/>
    <property type="match status" value="1"/>
</dbReference>
<evidence type="ECO:0000313" key="2">
    <source>
        <dbReference type="Proteomes" id="UP001291309"/>
    </source>
</evidence>
<organism evidence="1 2">
    <name type="scientific">Hyalangium rubrum</name>
    <dbReference type="NCBI Taxonomy" id="3103134"/>
    <lineage>
        <taxon>Bacteria</taxon>
        <taxon>Pseudomonadati</taxon>
        <taxon>Myxococcota</taxon>
        <taxon>Myxococcia</taxon>
        <taxon>Myxococcales</taxon>
        <taxon>Cystobacterineae</taxon>
        <taxon>Archangiaceae</taxon>
        <taxon>Hyalangium</taxon>
    </lineage>
</organism>
<dbReference type="InterPro" id="IPR050114">
    <property type="entry name" value="UPF0173_UPF0282_UlaG_hydrolase"/>
</dbReference>
<reference evidence="1 2" key="1">
    <citation type="submission" date="2023-12" db="EMBL/GenBank/DDBJ databases">
        <title>the genome sequence of Hyalangium sp. s54d21.</title>
        <authorList>
            <person name="Zhang X."/>
        </authorList>
    </citation>
    <scope>NUCLEOTIDE SEQUENCE [LARGE SCALE GENOMIC DNA]</scope>
    <source>
        <strain evidence="2">s54d21</strain>
    </source>
</reference>
<evidence type="ECO:0000313" key="1">
    <source>
        <dbReference type="EMBL" id="MDY7228811.1"/>
    </source>
</evidence>
<sequence length="566" mass="63049">METWVEHLGHTSFAIRRGPLRLLIDPILVRQDGNFRLPTCPRWLLPESDTIDAVFLSHGHDDHLHPPSLLGLSPETAIYFLDEDPRTCSCAEGPELLLKSLGFHRVHAFRPGDVIELKEGVRVHIIPAAASTEGEEQCCFLVETPDVLVFDGVDVRDTPVTRDALKPFRGRVDVAFVPTGASLQWQGFWNQMDGVEALGFVRWLEPARVATCGGSLALAARPQVGVLERYPHDLADWLALAAKHLDTRTLITERPPYRLAYQEHRTQGCTPLQPASRRPPPAPEIRRPSALLATVFTGYNPHKPTRLLRWTQAGLAEWLRPFALARDVVSHSHEDLRALVKRCALSANKSPAAVFAPTTLRRLVTGGAWDLAARLTALIPPPPSEPAELEWTFFEVAEALLENAGGIAEPLRGDLRTCQWLDRELFHLLQLVHQMSAFAPLPQSKLAPLREAHDAALRVDLDRRRPMLTPHHLLLDAQQAALLTGEVQPPDVAALLCYADPVGVRRLPLTALEAFVLERCDGRSFGQLVDEVLEQLSMPRAEVHEALQSLLFRLSHSSVLLLDWSR</sequence>
<dbReference type="SUPFAM" id="SSF56281">
    <property type="entry name" value="Metallo-hydrolase/oxidoreductase"/>
    <property type="match status" value="1"/>
</dbReference>
<name>A0ABU5H6C8_9BACT</name>
<dbReference type="Pfam" id="PF13483">
    <property type="entry name" value="Lactamase_B_3"/>
    <property type="match status" value="1"/>
</dbReference>
<dbReference type="Proteomes" id="UP001291309">
    <property type="component" value="Unassembled WGS sequence"/>
</dbReference>
<dbReference type="InterPro" id="IPR036866">
    <property type="entry name" value="RibonucZ/Hydroxyglut_hydro"/>
</dbReference>
<dbReference type="EMBL" id="JAXIVS010000006">
    <property type="protein sequence ID" value="MDY7228811.1"/>
    <property type="molecule type" value="Genomic_DNA"/>
</dbReference>